<evidence type="ECO:0000313" key="2">
    <source>
        <dbReference type="Proteomes" id="UP000054928"/>
    </source>
</evidence>
<name>A0A0P1ADN1_PLAHL</name>
<dbReference type="EMBL" id="CCYD01000349">
    <property type="protein sequence ID" value="CEG39029.1"/>
    <property type="molecule type" value="Genomic_DNA"/>
</dbReference>
<reference evidence="2" key="1">
    <citation type="submission" date="2014-09" db="EMBL/GenBank/DDBJ databases">
        <authorList>
            <person name="Sharma Rahul"/>
            <person name="Thines Marco"/>
        </authorList>
    </citation>
    <scope>NUCLEOTIDE SEQUENCE [LARGE SCALE GENOMIC DNA]</scope>
</reference>
<proteinExistence type="predicted"/>
<protein>
    <submittedName>
        <fullName evidence="1">Uncharacterized protein</fullName>
    </submittedName>
</protein>
<dbReference type="RefSeq" id="XP_024575398.1">
    <property type="nucleotide sequence ID" value="XM_024724531.1"/>
</dbReference>
<dbReference type="Proteomes" id="UP000054928">
    <property type="component" value="Unassembled WGS sequence"/>
</dbReference>
<evidence type="ECO:0000313" key="1">
    <source>
        <dbReference type="EMBL" id="CEG39029.1"/>
    </source>
</evidence>
<organism evidence="1 2">
    <name type="scientific">Plasmopara halstedii</name>
    <name type="common">Downy mildew of sunflower</name>
    <dbReference type="NCBI Taxonomy" id="4781"/>
    <lineage>
        <taxon>Eukaryota</taxon>
        <taxon>Sar</taxon>
        <taxon>Stramenopiles</taxon>
        <taxon>Oomycota</taxon>
        <taxon>Peronosporomycetes</taxon>
        <taxon>Peronosporales</taxon>
        <taxon>Peronosporaceae</taxon>
        <taxon>Plasmopara</taxon>
    </lineage>
</organism>
<keyword evidence="2" id="KW-1185">Reference proteome</keyword>
<sequence>MNTLQVEYLLTGEHVGEQCSVVKERRVRKVWLDRMLWEEDQSSQTSYKASSDQVVVLMYDLKLDTLLGRFARL</sequence>
<accession>A0A0P1ADN1</accession>
<dbReference type="AlphaFoldDB" id="A0A0P1ADN1"/>
<dbReference type="GeneID" id="36404149"/>